<dbReference type="FunFam" id="3.20.20.450:FF:000001">
    <property type="entry name" value="Cyclic di-GMP phosphodiesterase yahA"/>
    <property type="match status" value="1"/>
</dbReference>
<evidence type="ECO:0000259" key="3">
    <source>
        <dbReference type="PROSITE" id="PS50887"/>
    </source>
</evidence>
<evidence type="ECO:0000259" key="2">
    <source>
        <dbReference type="PROSITE" id="PS50883"/>
    </source>
</evidence>
<dbReference type="InterPro" id="IPR000160">
    <property type="entry name" value="GGDEF_dom"/>
</dbReference>
<dbReference type="SUPFAM" id="SSF55073">
    <property type="entry name" value="Nucleotide cyclase"/>
    <property type="match status" value="1"/>
</dbReference>
<dbReference type="PROSITE" id="PS50883">
    <property type="entry name" value="EAL"/>
    <property type="match status" value="1"/>
</dbReference>
<dbReference type="Pfam" id="PF00563">
    <property type="entry name" value="EAL"/>
    <property type="match status" value="1"/>
</dbReference>
<evidence type="ECO:0000313" key="4">
    <source>
        <dbReference type="EMBL" id="VAW60267.1"/>
    </source>
</evidence>
<dbReference type="Gene3D" id="3.20.20.450">
    <property type="entry name" value="EAL domain"/>
    <property type="match status" value="1"/>
</dbReference>
<keyword evidence="1" id="KW-0472">Membrane</keyword>
<keyword evidence="1" id="KW-1133">Transmembrane helix</keyword>
<accession>A0A3B0XBB5</accession>
<dbReference type="InterPro" id="IPR029787">
    <property type="entry name" value="Nucleotide_cyclase"/>
</dbReference>
<dbReference type="PROSITE" id="PS50887">
    <property type="entry name" value="GGDEF"/>
    <property type="match status" value="1"/>
</dbReference>
<dbReference type="CDD" id="cd01949">
    <property type="entry name" value="GGDEF"/>
    <property type="match status" value="1"/>
</dbReference>
<dbReference type="InterPro" id="IPR035919">
    <property type="entry name" value="EAL_sf"/>
</dbReference>
<dbReference type="PANTHER" id="PTHR44757">
    <property type="entry name" value="DIGUANYLATE CYCLASE DGCP"/>
    <property type="match status" value="1"/>
</dbReference>
<feature type="domain" description="GGDEF" evidence="3">
    <location>
        <begin position="395"/>
        <end position="528"/>
    </location>
</feature>
<dbReference type="CDD" id="cd01948">
    <property type="entry name" value="EAL"/>
    <property type="match status" value="1"/>
</dbReference>
<dbReference type="NCBIfam" id="TIGR00254">
    <property type="entry name" value="GGDEF"/>
    <property type="match status" value="1"/>
</dbReference>
<dbReference type="InterPro" id="IPR043128">
    <property type="entry name" value="Rev_trsase/Diguanyl_cyclase"/>
</dbReference>
<evidence type="ECO:0000256" key="1">
    <source>
        <dbReference type="SAM" id="Phobius"/>
    </source>
</evidence>
<dbReference type="PANTHER" id="PTHR44757:SF2">
    <property type="entry name" value="BIOFILM ARCHITECTURE MAINTENANCE PROTEIN MBAA"/>
    <property type="match status" value="1"/>
</dbReference>
<organism evidence="4">
    <name type="scientific">hydrothermal vent metagenome</name>
    <dbReference type="NCBI Taxonomy" id="652676"/>
    <lineage>
        <taxon>unclassified sequences</taxon>
        <taxon>metagenomes</taxon>
        <taxon>ecological metagenomes</taxon>
    </lineage>
</organism>
<dbReference type="Gene3D" id="3.30.70.270">
    <property type="match status" value="1"/>
</dbReference>
<dbReference type="EMBL" id="UOFG01000117">
    <property type="protein sequence ID" value="VAW60267.1"/>
    <property type="molecule type" value="Genomic_DNA"/>
</dbReference>
<dbReference type="Gene3D" id="3.30.450.20">
    <property type="entry name" value="PAS domain"/>
    <property type="match status" value="1"/>
</dbReference>
<dbReference type="SMART" id="SM00267">
    <property type="entry name" value="GGDEF"/>
    <property type="match status" value="1"/>
</dbReference>
<dbReference type="SUPFAM" id="SSF141868">
    <property type="entry name" value="EAL domain-like"/>
    <property type="match status" value="1"/>
</dbReference>
<feature type="transmembrane region" description="Helical" evidence="1">
    <location>
        <begin position="170"/>
        <end position="189"/>
    </location>
</feature>
<feature type="domain" description="EAL" evidence="2">
    <location>
        <begin position="537"/>
        <end position="791"/>
    </location>
</feature>
<feature type="transmembrane region" description="Helical" evidence="1">
    <location>
        <begin position="12"/>
        <end position="33"/>
    </location>
</feature>
<dbReference type="SMART" id="SM00052">
    <property type="entry name" value="EAL"/>
    <property type="match status" value="1"/>
</dbReference>
<dbReference type="InterPro" id="IPR001633">
    <property type="entry name" value="EAL_dom"/>
</dbReference>
<reference evidence="4" key="1">
    <citation type="submission" date="2018-06" db="EMBL/GenBank/DDBJ databases">
        <authorList>
            <person name="Zhirakovskaya E."/>
        </authorList>
    </citation>
    <scope>NUCLEOTIDE SEQUENCE</scope>
</reference>
<dbReference type="Pfam" id="PF00990">
    <property type="entry name" value="GGDEF"/>
    <property type="match status" value="1"/>
</dbReference>
<gene>
    <name evidence="4" type="ORF">MNBD_GAMMA11-2370</name>
</gene>
<sequence>MSKFSFHKHLVFQVSLFVTVVSIVTITYLSAYISHQQSEAVSRQLKHQAVVVADNLAAVTGGYVITRNYTLIEEVLLKAAQFESVHSMQIIGVNGNVLSNVVKNKNYEIVPKFNKVKYKILAKHEMSIKQSEDNMEIITPIILGDIVGWVRVVYSLDSIKQTKVRIWTNNLTNGFFITLLTISILIYYLRKPVVSIKKYTDFADKLNEYNGDVIKIDKRSVELSRLGAALNSASVNLYEHHDKLQEMLNEMESVAAIAEHSSDIIVSIGVDNSVKYMNETAKNAINELLPRGDTGYILKLLPDGFEDIFEKCISGDVSFKSIESDVNHHVFLWKFTPLCSQGVVHCHALDITERKQAEEKLAHHESFDILTNLPNRVLAQDRLKQAIKRSRRLNAHVGILFLGVDRFKTVNDTLGHGSGDKIISAIAKRLNQCLRDGDTLARFGGDVFLIILNDLKQALDSKIVAEKALKTMFEEFSLDDKKFKLSLSIGITSCPDDEVDANKIIRNADIAMHKAKENGGNIYQFYASEFNDQALVRVEMESELRHALNNNELFLTYQPQIDIASNRVIGAEALIRWINDSLGSVPPDKFIPVAEDSGLIVPIGEWVLKTACFEAKKWQQKFNLPLRVAVNVSARQFIGGDFPAAVERILNETGLPVNNLELEMTESLLIEDDPGVIETINRLKELGVTLALDDFGTGYSSLSYLKRFPFDILKIDRAFIKDVMENPEDASLCKAIVAIATSLKLDVIGEGVETKEQLDFLRAIGADIVQGYYHSKPLKSIEFVKYVENAIR</sequence>
<proteinExistence type="predicted"/>
<dbReference type="AlphaFoldDB" id="A0A3B0XBB5"/>
<keyword evidence="1" id="KW-0812">Transmembrane</keyword>
<name>A0A3B0XBB5_9ZZZZ</name>
<protein>
    <submittedName>
        <fullName evidence="4">Diguanylate cyclase/phosphodiesterase (GGDEF &amp; EAL domains) with PAS/PAC sensor(S)</fullName>
    </submittedName>
</protein>
<dbReference type="InterPro" id="IPR052155">
    <property type="entry name" value="Biofilm_reg_signaling"/>
</dbReference>